<protein>
    <submittedName>
        <fullName evidence="2">Uncharacterized protein</fullName>
    </submittedName>
</protein>
<evidence type="ECO:0000256" key="1">
    <source>
        <dbReference type="SAM" id="MobiDB-lite"/>
    </source>
</evidence>
<dbReference type="Proteomes" id="UP000605670">
    <property type="component" value="Unassembled WGS sequence"/>
</dbReference>
<feature type="compositionally biased region" description="Gly residues" evidence="1">
    <location>
        <begin position="9"/>
        <end position="18"/>
    </location>
</feature>
<name>A0A917BGH8_9MICO</name>
<comment type="caution">
    <text evidence="2">The sequence shown here is derived from an EMBL/GenBank/DDBJ whole genome shotgun (WGS) entry which is preliminary data.</text>
</comment>
<gene>
    <name evidence="2" type="ORF">GCM10011366_09440</name>
</gene>
<dbReference type="AlphaFoldDB" id="A0A917BGH8"/>
<evidence type="ECO:0000313" key="2">
    <source>
        <dbReference type="EMBL" id="GGF43801.1"/>
    </source>
</evidence>
<feature type="region of interest" description="Disordered" evidence="1">
    <location>
        <begin position="1"/>
        <end position="45"/>
    </location>
</feature>
<proteinExistence type="predicted"/>
<organism evidence="2 3">
    <name type="scientific">Ornithinimicrobium tianjinense</name>
    <dbReference type="NCBI Taxonomy" id="1195761"/>
    <lineage>
        <taxon>Bacteria</taxon>
        <taxon>Bacillati</taxon>
        <taxon>Actinomycetota</taxon>
        <taxon>Actinomycetes</taxon>
        <taxon>Micrococcales</taxon>
        <taxon>Ornithinimicrobiaceae</taxon>
        <taxon>Ornithinimicrobium</taxon>
    </lineage>
</organism>
<accession>A0A917BGH8</accession>
<sequence>MVQRLPDGAGVGAAGGQQDGAEGVVEHRAGGTGRGQGVRREHDDPARGALEVAEALHLAGTDPQPRAVGDCILVEVHHVPDHPLVHGEQEVEVGALGPG</sequence>
<reference evidence="2" key="2">
    <citation type="submission" date="2020-09" db="EMBL/GenBank/DDBJ databases">
        <authorList>
            <person name="Sun Q."/>
            <person name="Zhou Y."/>
        </authorList>
    </citation>
    <scope>NUCLEOTIDE SEQUENCE</scope>
    <source>
        <strain evidence="2">CGMCC 1.12160</strain>
    </source>
</reference>
<keyword evidence="3" id="KW-1185">Reference proteome</keyword>
<dbReference type="EMBL" id="BMEM01000001">
    <property type="protein sequence ID" value="GGF43801.1"/>
    <property type="molecule type" value="Genomic_DNA"/>
</dbReference>
<reference evidence="2" key="1">
    <citation type="journal article" date="2014" name="Int. J. Syst. Evol. Microbiol.">
        <title>Complete genome sequence of Corynebacterium casei LMG S-19264T (=DSM 44701T), isolated from a smear-ripened cheese.</title>
        <authorList>
            <consortium name="US DOE Joint Genome Institute (JGI-PGF)"/>
            <person name="Walter F."/>
            <person name="Albersmeier A."/>
            <person name="Kalinowski J."/>
            <person name="Ruckert C."/>
        </authorList>
    </citation>
    <scope>NUCLEOTIDE SEQUENCE</scope>
    <source>
        <strain evidence="2">CGMCC 1.12160</strain>
    </source>
</reference>
<evidence type="ECO:0000313" key="3">
    <source>
        <dbReference type="Proteomes" id="UP000605670"/>
    </source>
</evidence>